<dbReference type="AlphaFoldDB" id="A0A4P2QQU3"/>
<sequence length="236" mass="24876">MSLSRPKAVLWDLDGTLIDSSELHFTAWRDALAAEGRTYDRADHDAVFGMRNDDLLRRLIDPGIAEAEIARIAGAKERRYRERVAASGIDPLPGVRAWLSALPPRGFRMAIASSAPRENIDAILAATGLAGAFDAVVSGEEVSHGKPHPAVFLRAGEAVGVPPGRCVAVEDAPAGVLAGKRGGMKVIGVGPRHAALGADLSVERLDELPEDAVDRLLDPPHPSAALSGPADRDVGR</sequence>
<dbReference type="SFLD" id="SFLDG01135">
    <property type="entry name" value="C1.5.6:_HAD__Beta-PGM__Phospha"/>
    <property type="match status" value="1"/>
</dbReference>
<dbReference type="PRINTS" id="PR00413">
    <property type="entry name" value="HADHALOGNASE"/>
</dbReference>
<dbReference type="SUPFAM" id="SSF56784">
    <property type="entry name" value="HAD-like"/>
    <property type="match status" value="1"/>
</dbReference>
<keyword evidence="5" id="KW-0119">Carbohydrate metabolism</keyword>
<proteinExistence type="inferred from homology"/>
<evidence type="ECO:0000256" key="6">
    <source>
        <dbReference type="SAM" id="MobiDB-lite"/>
    </source>
</evidence>
<dbReference type="GO" id="GO:0006508">
    <property type="term" value="P:proteolysis"/>
    <property type="evidence" value="ECO:0007669"/>
    <property type="project" value="UniProtKB-KW"/>
</dbReference>
<dbReference type="RefSeq" id="WP_129575891.1">
    <property type="nucleotide sequence ID" value="NZ_CP012672.1"/>
</dbReference>
<evidence type="ECO:0000313" key="8">
    <source>
        <dbReference type="Proteomes" id="UP000295497"/>
    </source>
</evidence>
<name>A0A4P2QQU3_SORCE</name>
<dbReference type="Gene3D" id="3.40.50.1000">
    <property type="entry name" value="HAD superfamily/HAD-like"/>
    <property type="match status" value="1"/>
</dbReference>
<dbReference type="Pfam" id="PF00702">
    <property type="entry name" value="Hydrolase"/>
    <property type="match status" value="1"/>
</dbReference>
<dbReference type="EMBL" id="CP012672">
    <property type="protein sequence ID" value="AUX32261.1"/>
    <property type="molecule type" value="Genomic_DNA"/>
</dbReference>
<dbReference type="PANTHER" id="PTHR46193:SF18">
    <property type="entry name" value="HEXITOL PHOSPHATASE B"/>
    <property type="match status" value="1"/>
</dbReference>
<keyword evidence="3" id="KW-0479">Metal-binding</keyword>
<dbReference type="Proteomes" id="UP000295497">
    <property type="component" value="Chromosome"/>
</dbReference>
<evidence type="ECO:0000256" key="1">
    <source>
        <dbReference type="ARBA" id="ARBA00001946"/>
    </source>
</evidence>
<dbReference type="SFLD" id="SFLDS00003">
    <property type="entry name" value="Haloacid_Dehalogenase"/>
    <property type="match status" value="1"/>
</dbReference>
<dbReference type="GO" id="GO:0008233">
    <property type="term" value="F:peptidase activity"/>
    <property type="evidence" value="ECO:0007669"/>
    <property type="project" value="UniProtKB-KW"/>
</dbReference>
<dbReference type="InterPro" id="IPR051600">
    <property type="entry name" value="Beta-PGM-like"/>
</dbReference>
<protein>
    <submittedName>
        <fullName evidence="7">Glycoprotease</fullName>
    </submittedName>
</protein>
<dbReference type="InterPro" id="IPR036412">
    <property type="entry name" value="HAD-like_sf"/>
</dbReference>
<evidence type="ECO:0000313" key="7">
    <source>
        <dbReference type="EMBL" id="AUX32261.1"/>
    </source>
</evidence>
<reference evidence="7 8" key="1">
    <citation type="submission" date="2015-09" db="EMBL/GenBank/DDBJ databases">
        <title>Sorangium comparison.</title>
        <authorList>
            <person name="Zaburannyi N."/>
            <person name="Bunk B."/>
            <person name="Overmann J."/>
            <person name="Mueller R."/>
        </authorList>
    </citation>
    <scope>NUCLEOTIDE SEQUENCE [LARGE SCALE GENOMIC DNA]</scope>
    <source>
        <strain evidence="7 8">So ce836</strain>
    </source>
</reference>
<evidence type="ECO:0000256" key="4">
    <source>
        <dbReference type="ARBA" id="ARBA00022842"/>
    </source>
</evidence>
<dbReference type="InterPro" id="IPR023214">
    <property type="entry name" value="HAD_sf"/>
</dbReference>
<dbReference type="PANTHER" id="PTHR46193">
    <property type="entry name" value="6-PHOSPHOGLUCONATE PHOSPHATASE"/>
    <property type="match status" value="1"/>
</dbReference>
<keyword evidence="7" id="KW-0645">Protease</keyword>
<dbReference type="NCBIfam" id="TIGR01509">
    <property type="entry name" value="HAD-SF-IA-v3"/>
    <property type="match status" value="1"/>
</dbReference>
<gene>
    <name evidence="7" type="ORF">SOCE836_043980</name>
</gene>
<dbReference type="SFLD" id="SFLDG01129">
    <property type="entry name" value="C1.5:_HAD__Beta-PGM__Phosphata"/>
    <property type="match status" value="1"/>
</dbReference>
<dbReference type="InterPro" id="IPR006439">
    <property type="entry name" value="HAD-SF_hydro_IA"/>
</dbReference>
<comment type="cofactor">
    <cofactor evidence="1">
        <name>Mg(2+)</name>
        <dbReference type="ChEBI" id="CHEBI:18420"/>
    </cofactor>
</comment>
<dbReference type="InterPro" id="IPR023198">
    <property type="entry name" value="PGP-like_dom2"/>
</dbReference>
<comment type="similarity">
    <text evidence="2">Belongs to the HAD-like hydrolase superfamily. CbbY/CbbZ/Gph/YieH family.</text>
</comment>
<feature type="region of interest" description="Disordered" evidence="6">
    <location>
        <begin position="213"/>
        <end position="236"/>
    </location>
</feature>
<dbReference type="GO" id="GO:0046872">
    <property type="term" value="F:metal ion binding"/>
    <property type="evidence" value="ECO:0007669"/>
    <property type="project" value="UniProtKB-KW"/>
</dbReference>
<evidence type="ECO:0000256" key="3">
    <source>
        <dbReference type="ARBA" id="ARBA00022723"/>
    </source>
</evidence>
<keyword evidence="7" id="KW-0378">Hydrolase</keyword>
<keyword evidence="4" id="KW-0460">Magnesium</keyword>
<accession>A0A4P2QQU3</accession>
<dbReference type="CDD" id="cd07505">
    <property type="entry name" value="HAD_BPGM-like"/>
    <property type="match status" value="1"/>
</dbReference>
<evidence type="ECO:0000256" key="2">
    <source>
        <dbReference type="ARBA" id="ARBA00006171"/>
    </source>
</evidence>
<organism evidence="7 8">
    <name type="scientific">Sorangium cellulosum</name>
    <name type="common">Polyangium cellulosum</name>
    <dbReference type="NCBI Taxonomy" id="56"/>
    <lineage>
        <taxon>Bacteria</taxon>
        <taxon>Pseudomonadati</taxon>
        <taxon>Myxococcota</taxon>
        <taxon>Polyangia</taxon>
        <taxon>Polyangiales</taxon>
        <taxon>Polyangiaceae</taxon>
        <taxon>Sorangium</taxon>
    </lineage>
</organism>
<dbReference type="Gene3D" id="1.10.150.240">
    <property type="entry name" value="Putative phosphatase, domain 2"/>
    <property type="match status" value="1"/>
</dbReference>
<evidence type="ECO:0000256" key="5">
    <source>
        <dbReference type="ARBA" id="ARBA00023277"/>
    </source>
</evidence>